<dbReference type="RefSeq" id="WP_370564088.1">
    <property type="nucleotide sequence ID" value="NZ_JBFWIB010000006.1"/>
</dbReference>
<evidence type="ECO:0000313" key="2">
    <source>
        <dbReference type="EMBL" id="MEZ0474093.1"/>
    </source>
</evidence>
<dbReference type="Gene3D" id="1.10.10.10">
    <property type="entry name" value="Winged helix-like DNA-binding domain superfamily/Winged helix DNA-binding domain"/>
    <property type="match status" value="1"/>
</dbReference>
<evidence type="ECO:0000313" key="3">
    <source>
        <dbReference type="Proteomes" id="UP001566331"/>
    </source>
</evidence>
<name>A0ABV4HPH8_9GAMM</name>
<dbReference type="InterPro" id="IPR013324">
    <property type="entry name" value="RNA_pol_sigma_r3/r4-like"/>
</dbReference>
<proteinExistence type="predicted"/>
<organism evidence="2 3">
    <name type="scientific">Luteimonas salinilitoris</name>
    <dbReference type="NCBI Taxonomy" id="3237697"/>
    <lineage>
        <taxon>Bacteria</taxon>
        <taxon>Pseudomonadati</taxon>
        <taxon>Pseudomonadota</taxon>
        <taxon>Gammaproteobacteria</taxon>
        <taxon>Lysobacterales</taxon>
        <taxon>Lysobacteraceae</taxon>
        <taxon>Luteimonas</taxon>
    </lineage>
</organism>
<dbReference type="Proteomes" id="UP001566331">
    <property type="component" value="Unassembled WGS sequence"/>
</dbReference>
<sequence length="196" mass="21673">MLDIWPPPQVKPPLDAYTERAQEMLETLFPSVYGELTRIAHKQLKSERPGHTLDTVALVHESYCRLARQSPSQAYDRSHFLALASHVMRNILVDHARQKLSAKRGGEQLRITLTDAAAVVPGPDLDILALQQAIEQLRHHDARLERVAECKIFGGMATAEIAAAVNVSARTVEKDWTIAKAYLHRALQPEGGSAGS</sequence>
<dbReference type="InterPro" id="IPR011517">
    <property type="entry name" value="RNA_pol_sigma70_ECF-like"/>
</dbReference>
<gene>
    <name evidence="2" type="ORF">AB6713_05615</name>
</gene>
<dbReference type="InterPro" id="IPR053812">
    <property type="entry name" value="HTH_Sigma70_ECF-like"/>
</dbReference>
<accession>A0ABV4HPH8</accession>
<dbReference type="SUPFAM" id="SSF88659">
    <property type="entry name" value="Sigma3 and sigma4 domains of RNA polymerase sigma factors"/>
    <property type="match status" value="1"/>
</dbReference>
<dbReference type="NCBIfam" id="TIGR02999">
    <property type="entry name" value="Sig-70_X6"/>
    <property type="match status" value="1"/>
</dbReference>
<feature type="domain" description="RNA polymerase sigma-70 ECF-like HTH" evidence="1">
    <location>
        <begin position="24"/>
        <end position="188"/>
    </location>
</feature>
<protein>
    <submittedName>
        <fullName evidence="2">ECF-type sigma factor</fullName>
    </submittedName>
</protein>
<comment type="caution">
    <text evidence="2">The sequence shown here is derived from an EMBL/GenBank/DDBJ whole genome shotgun (WGS) entry which is preliminary data.</text>
</comment>
<keyword evidence="3" id="KW-1185">Reference proteome</keyword>
<evidence type="ECO:0000259" key="1">
    <source>
        <dbReference type="Pfam" id="PF07638"/>
    </source>
</evidence>
<dbReference type="InterPro" id="IPR036388">
    <property type="entry name" value="WH-like_DNA-bd_sf"/>
</dbReference>
<reference evidence="2 3" key="1">
    <citation type="submission" date="2024-07" db="EMBL/GenBank/DDBJ databases">
        <title>Luteimonas salilacus sp. nov., isolated from the shore soil of Salt Lake in Tibet of China.</title>
        <authorList>
            <person name="Zhang X."/>
            <person name="Li A."/>
        </authorList>
    </citation>
    <scope>NUCLEOTIDE SEQUENCE [LARGE SCALE GENOMIC DNA]</scope>
    <source>
        <strain evidence="2 3">B3-2-R+30</strain>
    </source>
</reference>
<dbReference type="EMBL" id="JBFWIC010000005">
    <property type="protein sequence ID" value="MEZ0474093.1"/>
    <property type="molecule type" value="Genomic_DNA"/>
</dbReference>
<dbReference type="Pfam" id="PF07638">
    <property type="entry name" value="Sigma70_ECF"/>
    <property type="match status" value="1"/>
</dbReference>